<evidence type="ECO:0000313" key="2">
    <source>
        <dbReference type="EMBL" id="KAF9064308.1"/>
    </source>
</evidence>
<feature type="compositionally biased region" description="Basic residues" evidence="1">
    <location>
        <begin position="1"/>
        <end position="12"/>
    </location>
</feature>
<keyword evidence="3" id="KW-1185">Reference proteome</keyword>
<feature type="compositionally biased region" description="Polar residues" evidence="1">
    <location>
        <begin position="18"/>
        <end position="29"/>
    </location>
</feature>
<dbReference type="Proteomes" id="UP000772434">
    <property type="component" value="Unassembled WGS sequence"/>
</dbReference>
<feature type="region of interest" description="Disordered" evidence="1">
    <location>
        <begin position="1"/>
        <end position="31"/>
    </location>
</feature>
<name>A0A9P5U421_9AGAR</name>
<accession>A0A9P5U421</accession>
<protein>
    <submittedName>
        <fullName evidence="2">Uncharacterized protein</fullName>
    </submittedName>
</protein>
<sequence>MNLRTKTNRKTPTKATRLKQSSKLNIQQQKKGKVERVARLVELAMKGKRTSRHWRNQSSSSPFLKHLTTSLYLRFPVCQG</sequence>
<dbReference type="EMBL" id="JADNRY010000126">
    <property type="protein sequence ID" value="KAF9064308.1"/>
    <property type="molecule type" value="Genomic_DNA"/>
</dbReference>
<comment type="caution">
    <text evidence="2">The sequence shown here is derived from an EMBL/GenBank/DDBJ whole genome shotgun (WGS) entry which is preliminary data.</text>
</comment>
<gene>
    <name evidence="2" type="ORF">BDP27DRAFT_1333680</name>
</gene>
<dbReference type="AlphaFoldDB" id="A0A9P5U421"/>
<evidence type="ECO:0000256" key="1">
    <source>
        <dbReference type="SAM" id="MobiDB-lite"/>
    </source>
</evidence>
<evidence type="ECO:0000313" key="3">
    <source>
        <dbReference type="Proteomes" id="UP000772434"/>
    </source>
</evidence>
<organism evidence="2 3">
    <name type="scientific">Rhodocollybia butyracea</name>
    <dbReference type="NCBI Taxonomy" id="206335"/>
    <lineage>
        <taxon>Eukaryota</taxon>
        <taxon>Fungi</taxon>
        <taxon>Dikarya</taxon>
        <taxon>Basidiomycota</taxon>
        <taxon>Agaricomycotina</taxon>
        <taxon>Agaricomycetes</taxon>
        <taxon>Agaricomycetidae</taxon>
        <taxon>Agaricales</taxon>
        <taxon>Marasmiineae</taxon>
        <taxon>Omphalotaceae</taxon>
        <taxon>Rhodocollybia</taxon>
    </lineage>
</organism>
<reference evidence="2" key="1">
    <citation type="submission" date="2020-11" db="EMBL/GenBank/DDBJ databases">
        <authorList>
            <consortium name="DOE Joint Genome Institute"/>
            <person name="Ahrendt S."/>
            <person name="Riley R."/>
            <person name="Andreopoulos W."/>
            <person name="Labutti K."/>
            <person name="Pangilinan J."/>
            <person name="Ruiz-Duenas F.J."/>
            <person name="Barrasa J.M."/>
            <person name="Sanchez-Garcia M."/>
            <person name="Camarero S."/>
            <person name="Miyauchi S."/>
            <person name="Serrano A."/>
            <person name="Linde D."/>
            <person name="Babiker R."/>
            <person name="Drula E."/>
            <person name="Ayuso-Fernandez I."/>
            <person name="Pacheco R."/>
            <person name="Padilla G."/>
            <person name="Ferreira P."/>
            <person name="Barriuso J."/>
            <person name="Kellner H."/>
            <person name="Castanera R."/>
            <person name="Alfaro M."/>
            <person name="Ramirez L."/>
            <person name="Pisabarro A.G."/>
            <person name="Kuo A."/>
            <person name="Tritt A."/>
            <person name="Lipzen A."/>
            <person name="He G."/>
            <person name="Yan M."/>
            <person name="Ng V."/>
            <person name="Cullen D."/>
            <person name="Martin F."/>
            <person name="Rosso M.-N."/>
            <person name="Henrissat B."/>
            <person name="Hibbett D."/>
            <person name="Martinez A.T."/>
            <person name="Grigoriev I.V."/>
        </authorList>
    </citation>
    <scope>NUCLEOTIDE SEQUENCE</scope>
    <source>
        <strain evidence="2">AH 40177</strain>
    </source>
</reference>
<proteinExistence type="predicted"/>